<feature type="transmembrane region" description="Helical" evidence="1">
    <location>
        <begin position="683"/>
        <end position="705"/>
    </location>
</feature>
<protein>
    <submittedName>
        <fullName evidence="3">Uncharacterized protein</fullName>
    </submittedName>
</protein>
<dbReference type="Proteomes" id="UP001211907">
    <property type="component" value="Unassembled WGS sequence"/>
</dbReference>
<keyword evidence="1" id="KW-1133">Transmembrane helix</keyword>
<reference evidence="3" key="1">
    <citation type="submission" date="2020-05" db="EMBL/GenBank/DDBJ databases">
        <title>Phylogenomic resolution of chytrid fungi.</title>
        <authorList>
            <person name="Stajich J.E."/>
            <person name="Amses K."/>
            <person name="Simmons R."/>
            <person name="Seto K."/>
            <person name="Myers J."/>
            <person name="Bonds A."/>
            <person name="Quandt C.A."/>
            <person name="Barry K."/>
            <person name="Liu P."/>
            <person name="Grigoriev I."/>
            <person name="Longcore J.E."/>
            <person name="James T.Y."/>
        </authorList>
    </citation>
    <scope>NUCLEOTIDE SEQUENCE</scope>
    <source>
        <strain evidence="3">JEL0513</strain>
    </source>
</reference>
<dbReference type="AlphaFoldDB" id="A0AAD5SMQ2"/>
<dbReference type="EMBL" id="JADGJH010004363">
    <property type="protein sequence ID" value="KAJ3086104.1"/>
    <property type="molecule type" value="Genomic_DNA"/>
</dbReference>
<accession>A0AAD5SMQ2</accession>
<proteinExistence type="predicted"/>
<sequence>MNIASLVPFISLALVGAMQAQSISSASATFTFTTIQNGQDPTFNQLLGINNDRTIAGYFGSGNPGHPNKGYVLQAPNYLNEIIDGNVPNSNQTQDTCINDSDEIQVGGFWIDANGNTFGFVRNGVSGTFTTVVNPNTGTGTVNQILGINKFAVAAGFYTDGAGVNHGYTYNFFKNSFADVIPPSSFNCASVTATGINNNGDVIGFCATTANTTVSFFAELGKKFALVASTQLSANTQALGINNKRQIVGTFVDSAGNTHGFLANRSKKTFKLKSIDHPQGVGGTFLNGINDKGDIVGFYVDGGGNTDGVLLTSGGSGQTQLAPGSVLATATPSSSGSTSDITTQISSASSSFTFVTIQNGADPTFNQLLGINKDLTIAGYFGSGNPGHPNKGYVLQAPNYLNEIIDGNVPNSNQTQDTCINESNEIQVGGFWIDADGNTFGFVRNGVSGTFTTVVNPNTGTGTVNQILGINKNAVAAGFYTDGTGVNHGYIYDFFQDTFNDIIPPASFNCASVTATGINDNNDVVGFCATTANTTVSFFARRGTKFVLLDTQLSANIQALGINNKRQIVGTFVDGAGNTHGFLAENKNSDGKTFKLKSVDHPQGTGGTFLNGINNKGYIVGFYVDAGGNTDGVLLIPGGTGQTQLAPGSVLASSGASGKNAKVAGFDVTTGSASGNSTYSPNVVLVGILSAVGGVLVTLIAVFLFRRCGGGKRKNSVAATKSFVSSSPLLPEQTPLSFGIAGTSSYQPLV</sequence>
<keyword evidence="2" id="KW-0732">Signal</keyword>
<evidence type="ECO:0000256" key="2">
    <source>
        <dbReference type="SAM" id="SignalP"/>
    </source>
</evidence>
<organism evidence="3 4">
    <name type="scientific">Physocladia obscura</name>
    <dbReference type="NCBI Taxonomy" id="109957"/>
    <lineage>
        <taxon>Eukaryota</taxon>
        <taxon>Fungi</taxon>
        <taxon>Fungi incertae sedis</taxon>
        <taxon>Chytridiomycota</taxon>
        <taxon>Chytridiomycota incertae sedis</taxon>
        <taxon>Chytridiomycetes</taxon>
        <taxon>Chytridiales</taxon>
        <taxon>Chytriomycetaceae</taxon>
        <taxon>Physocladia</taxon>
    </lineage>
</organism>
<keyword evidence="1" id="KW-0472">Membrane</keyword>
<name>A0AAD5SMQ2_9FUNG</name>
<evidence type="ECO:0000313" key="4">
    <source>
        <dbReference type="Proteomes" id="UP001211907"/>
    </source>
</evidence>
<keyword evidence="1" id="KW-0812">Transmembrane</keyword>
<evidence type="ECO:0000256" key="1">
    <source>
        <dbReference type="SAM" id="Phobius"/>
    </source>
</evidence>
<feature type="signal peptide" evidence="2">
    <location>
        <begin position="1"/>
        <end position="20"/>
    </location>
</feature>
<gene>
    <name evidence="3" type="ORF">HK100_008809</name>
</gene>
<keyword evidence="4" id="KW-1185">Reference proteome</keyword>
<comment type="caution">
    <text evidence="3">The sequence shown here is derived from an EMBL/GenBank/DDBJ whole genome shotgun (WGS) entry which is preliminary data.</text>
</comment>
<feature type="chain" id="PRO_5042296782" evidence="2">
    <location>
        <begin position="21"/>
        <end position="750"/>
    </location>
</feature>
<evidence type="ECO:0000313" key="3">
    <source>
        <dbReference type="EMBL" id="KAJ3086104.1"/>
    </source>
</evidence>